<evidence type="ECO:0000256" key="9">
    <source>
        <dbReference type="ARBA" id="ARBA00048679"/>
    </source>
</evidence>
<keyword evidence="12" id="KW-1185">Reference proteome</keyword>
<dbReference type="AlphaFoldDB" id="A0A915NUL5"/>
<feature type="binding site" evidence="10">
    <location>
        <position position="70"/>
    </location>
    <ligand>
        <name>ATP</name>
        <dbReference type="ChEBI" id="CHEBI:30616"/>
    </ligand>
</feature>
<evidence type="ECO:0000256" key="10">
    <source>
        <dbReference type="PROSITE-ProRule" id="PRU10141"/>
    </source>
</evidence>
<comment type="similarity">
    <text evidence="1">Belongs to the protein kinase superfamily. NEK Ser/Thr protein kinase family. NIMA subfamily.</text>
</comment>
<dbReference type="Proteomes" id="UP000887560">
    <property type="component" value="Unplaced"/>
</dbReference>
<dbReference type="GO" id="GO:0004674">
    <property type="term" value="F:protein serine/threonine kinase activity"/>
    <property type="evidence" value="ECO:0007669"/>
    <property type="project" value="UniProtKB-KW"/>
</dbReference>
<evidence type="ECO:0000259" key="11">
    <source>
        <dbReference type="PROSITE" id="PS50011"/>
    </source>
</evidence>
<evidence type="ECO:0000256" key="6">
    <source>
        <dbReference type="ARBA" id="ARBA00022777"/>
    </source>
</evidence>
<dbReference type="PANTHER" id="PTHR43671">
    <property type="entry name" value="SERINE/THREONINE-PROTEIN KINASE NEK"/>
    <property type="match status" value="1"/>
</dbReference>
<evidence type="ECO:0000256" key="4">
    <source>
        <dbReference type="ARBA" id="ARBA00022679"/>
    </source>
</evidence>
<feature type="domain" description="Protein kinase" evidence="11">
    <location>
        <begin position="36"/>
        <end position="209"/>
    </location>
</feature>
<proteinExistence type="inferred from homology"/>
<keyword evidence="4" id="KW-0808">Transferase</keyword>
<dbReference type="PANTHER" id="PTHR43671:SF98">
    <property type="entry name" value="SERINE_THREONINE-PROTEIN KINASE NEK11"/>
    <property type="match status" value="1"/>
</dbReference>
<evidence type="ECO:0000313" key="13">
    <source>
        <dbReference type="WBParaSite" id="scf7180000421059.g6211"/>
    </source>
</evidence>
<dbReference type="SUPFAM" id="SSF56112">
    <property type="entry name" value="Protein kinase-like (PK-like)"/>
    <property type="match status" value="1"/>
</dbReference>
<evidence type="ECO:0000256" key="3">
    <source>
        <dbReference type="ARBA" id="ARBA00022527"/>
    </source>
</evidence>
<dbReference type="WBParaSite" id="scf7180000421059.g6211">
    <property type="protein sequence ID" value="scf7180000421059.g6211"/>
    <property type="gene ID" value="scf7180000421059.g6211"/>
</dbReference>
<dbReference type="GO" id="GO:0005524">
    <property type="term" value="F:ATP binding"/>
    <property type="evidence" value="ECO:0007669"/>
    <property type="project" value="UniProtKB-UniRule"/>
</dbReference>
<evidence type="ECO:0000256" key="8">
    <source>
        <dbReference type="ARBA" id="ARBA00047899"/>
    </source>
</evidence>
<dbReference type="Pfam" id="PF00069">
    <property type="entry name" value="Pkinase"/>
    <property type="match status" value="1"/>
</dbReference>
<sequence length="209" mass="24232">MNPQNRQQNNYLYTQQQLSSSYSYTTLVPPTSINDFYDVVRIGSGSFAQVYRGYELINQRPVSYREVALKKINLAAIKDPATYKTTINEVRLFTNFNHQNIVKCFRSFEEISPLSQNKYLVLVLEYVNGGDLEILIRMAAAKSPFYGQKDNFQSLMQKILTAEYPPIPDDRYTPHLEALIVSCMHPIMNERPNAFTVYEVAEYMNGLWR</sequence>
<dbReference type="InterPro" id="IPR000719">
    <property type="entry name" value="Prot_kinase_dom"/>
</dbReference>
<accession>A0A915NUL5</accession>
<dbReference type="PROSITE" id="PS50011">
    <property type="entry name" value="PROTEIN_KINASE_DOM"/>
    <property type="match status" value="1"/>
</dbReference>
<keyword evidence="7 10" id="KW-0067">ATP-binding</keyword>
<evidence type="ECO:0000256" key="1">
    <source>
        <dbReference type="ARBA" id="ARBA00010886"/>
    </source>
</evidence>
<dbReference type="InterPro" id="IPR017441">
    <property type="entry name" value="Protein_kinase_ATP_BS"/>
</dbReference>
<evidence type="ECO:0000313" key="12">
    <source>
        <dbReference type="Proteomes" id="UP000887560"/>
    </source>
</evidence>
<dbReference type="PROSITE" id="PS00107">
    <property type="entry name" value="PROTEIN_KINASE_ATP"/>
    <property type="match status" value="1"/>
</dbReference>
<dbReference type="Gene3D" id="1.10.510.10">
    <property type="entry name" value="Transferase(Phosphotransferase) domain 1"/>
    <property type="match status" value="2"/>
</dbReference>
<comment type="catalytic activity">
    <reaction evidence="8">
        <text>L-threonyl-[protein] + ATP = O-phospho-L-threonyl-[protein] + ADP + H(+)</text>
        <dbReference type="Rhea" id="RHEA:46608"/>
        <dbReference type="Rhea" id="RHEA-COMP:11060"/>
        <dbReference type="Rhea" id="RHEA-COMP:11605"/>
        <dbReference type="ChEBI" id="CHEBI:15378"/>
        <dbReference type="ChEBI" id="CHEBI:30013"/>
        <dbReference type="ChEBI" id="CHEBI:30616"/>
        <dbReference type="ChEBI" id="CHEBI:61977"/>
        <dbReference type="ChEBI" id="CHEBI:456216"/>
        <dbReference type="EC" id="2.7.11.1"/>
    </reaction>
</comment>
<name>A0A915NUL5_9BILA</name>
<dbReference type="InterPro" id="IPR011009">
    <property type="entry name" value="Kinase-like_dom_sf"/>
</dbReference>
<reference evidence="13" key="1">
    <citation type="submission" date="2022-11" db="UniProtKB">
        <authorList>
            <consortium name="WormBaseParasite"/>
        </authorList>
    </citation>
    <scope>IDENTIFICATION</scope>
</reference>
<keyword evidence="5 10" id="KW-0547">Nucleotide-binding</keyword>
<evidence type="ECO:0000256" key="2">
    <source>
        <dbReference type="ARBA" id="ARBA00012513"/>
    </source>
</evidence>
<keyword evidence="6" id="KW-0418">Kinase</keyword>
<protein>
    <recommendedName>
        <fullName evidence="2">non-specific serine/threonine protein kinase</fullName>
        <ecNumber evidence="2">2.7.11.1</ecNumber>
    </recommendedName>
</protein>
<dbReference type="InterPro" id="IPR050660">
    <property type="entry name" value="NEK_Ser/Thr_kinase"/>
</dbReference>
<comment type="catalytic activity">
    <reaction evidence="9">
        <text>L-seryl-[protein] + ATP = O-phospho-L-seryl-[protein] + ADP + H(+)</text>
        <dbReference type="Rhea" id="RHEA:17989"/>
        <dbReference type="Rhea" id="RHEA-COMP:9863"/>
        <dbReference type="Rhea" id="RHEA-COMP:11604"/>
        <dbReference type="ChEBI" id="CHEBI:15378"/>
        <dbReference type="ChEBI" id="CHEBI:29999"/>
        <dbReference type="ChEBI" id="CHEBI:30616"/>
        <dbReference type="ChEBI" id="CHEBI:83421"/>
        <dbReference type="ChEBI" id="CHEBI:456216"/>
        <dbReference type="EC" id="2.7.11.1"/>
    </reaction>
</comment>
<evidence type="ECO:0000256" key="5">
    <source>
        <dbReference type="ARBA" id="ARBA00022741"/>
    </source>
</evidence>
<evidence type="ECO:0000256" key="7">
    <source>
        <dbReference type="ARBA" id="ARBA00022840"/>
    </source>
</evidence>
<keyword evidence="3" id="KW-0723">Serine/threonine-protein kinase</keyword>
<dbReference type="EC" id="2.7.11.1" evidence="2"/>
<organism evidence="12 13">
    <name type="scientific">Meloidogyne floridensis</name>
    <dbReference type="NCBI Taxonomy" id="298350"/>
    <lineage>
        <taxon>Eukaryota</taxon>
        <taxon>Metazoa</taxon>
        <taxon>Ecdysozoa</taxon>
        <taxon>Nematoda</taxon>
        <taxon>Chromadorea</taxon>
        <taxon>Rhabditida</taxon>
        <taxon>Tylenchina</taxon>
        <taxon>Tylenchomorpha</taxon>
        <taxon>Tylenchoidea</taxon>
        <taxon>Meloidogynidae</taxon>
        <taxon>Meloidogyninae</taxon>
        <taxon>Meloidogyne</taxon>
    </lineage>
</organism>